<keyword evidence="1" id="KW-0472">Membrane</keyword>
<feature type="transmembrane region" description="Helical" evidence="1">
    <location>
        <begin position="236"/>
        <end position="262"/>
    </location>
</feature>
<accession>A0A1G6VQC3</accession>
<keyword evidence="1" id="KW-1133">Transmembrane helix</keyword>
<evidence type="ECO:0008006" key="4">
    <source>
        <dbReference type="Google" id="ProtNLM"/>
    </source>
</evidence>
<organism evidence="2 3">
    <name type="scientific">Sanguibacter gelidistatuariae</name>
    <dbReference type="NCBI Taxonomy" id="1814289"/>
    <lineage>
        <taxon>Bacteria</taxon>
        <taxon>Bacillati</taxon>
        <taxon>Actinomycetota</taxon>
        <taxon>Actinomycetes</taxon>
        <taxon>Micrococcales</taxon>
        <taxon>Sanguibacteraceae</taxon>
        <taxon>Sanguibacter</taxon>
    </lineage>
</organism>
<dbReference type="RefSeq" id="WP_093185799.1">
    <property type="nucleotide sequence ID" value="NZ_FMYH01000008.1"/>
</dbReference>
<sequence>MKASLISEYRKLITTRMWWILLIAMAGYMAFLGAVMAWSITSAPVDPSSPLPPVTPELILSSVYSTAATFGYVFPVIIGALSVTGEFRHKTITPTFLAEPNRLRVLWAKLGASVPIGAFYGLAGTLSTAAAGAAVLAVTGHPTLLGDGETWAALGRSVLALTLWAPVGVALGALIINQVVAIIVVLVYTQFLEAILRLGLTSIGDAGATISTYLPGAASEAIAGGSIYTSIGIGELLPWGAGVAVLAGYAVVCSMIAALTTLRRDVA</sequence>
<dbReference type="OrthoDB" id="5244396at2"/>
<protein>
    <recommendedName>
        <fullName evidence="4">ABC-2 family transporter protein</fullName>
    </recommendedName>
</protein>
<dbReference type="EMBL" id="FMYH01000008">
    <property type="protein sequence ID" value="SDD55850.1"/>
    <property type="molecule type" value="Genomic_DNA"/>
</dbReference>
<name>A0A1G6VQC3_9MICO</name>
<feature type="transmembrane region" description="Helical" evidence="1">
    <location>
        <begin position="105"/>
        <end position="138"/>
    </location>
</feature>
<feature type="transmembrane region" description="Helical" evidence="1">
    <location>
        <begin position="158"/>
        <end position="188"/>
    </location>
</feature>
<feature type="transmembrane region" description="Helical" evidence="1">
    <location>
        <begin position="195"/>
        <end position="216"/>
    </location>
</feature>
<dbReference type="Proteomes" id="UP000199039">
    <property type="component" value="Unassembled WGS sequence"/>
</dbReference>
<keyword evidence="3" id="KW-1185">Reference proteome</keyword>
<feature type="transmembrane region" description="Helical" evidence="1">
    <location>
        <begin position="20"/>
        <end position="41"/>
    </location>
</feature>
<evidence type="ECO:0000256" key="1">
    <source>
        <dbReference type="SAM" id="Phobius"/>
    </source>
</evidence>
<evidence type="ECO:0000313" key="3">
    <source>
        <dbReference type="Proteomes" id="UP000199039"/>
    </source>
</evidence>
<feature type="transmembrane region" description="Helical" evidence="1">
    <location>
        <begin position="61"/>
        <end position="84"/>
    </location>
</feature>
<dbReference type="AlphaFoldDB" id="A0A1G6VQC3"/>
<reference evidence="2 3" key="1">
    <citation type="submission" date="2016-09" db="EMBL/GenBank/DDBJ databases">
        <authorList>
            <person name="Capua I."/>
            <person name="De Benedictis P."/>
            <person name="Joannis T."/>
            <person name="Lombin L.H."/>
            <person name="Cattoli G."/>
        </authorList>
    </citation>
    <scope>NUCLEOTIDE SEQUENCE [LARGE SCALE GENOMIC DNA]</scope>
    <source>
        <strain evidence="2 3">ISLP-3</strain>
    </source>
</reference>
<dbReference type="STRING" id="1814289.SAMN05216410_3509"/>
<gene>
    <name evidence="2" type="ORF">SAMN05216410_3509</name>
</gene>
<keyword evidence="1" id="KW-0812">Transmembrane</keyword>
<proteinExistence type="predicted"/>
<evidence type="ECO:0000313" key="2">
    <source>
        <dbReference type="EMBL" id="SDD55850.1"/>
    </source>
</evidence>